<proteinExistence type="inferred from homology"/>
<dbReference type="AlphaFoldDB" id="E6W3H1"/>
<keyword evidence="2 6" id="KW-0813">Transport</keyword>
<feature type="transmembrane region" description="Helical" evidence="6">
    <location>
        <begin position="6"/>
        <end position="25"/>
    </location>
</feature>
<evidence type="ECO:0000256" key="4">
    <source>
        <dbReference type="ARBA" id="ARBA00022989"/>
    </source>
</evidence>
<feature type="transmembrane region" description="Helical" evidence="6">
    <location>
        <begin position="46"/>
        <end position="65"/>
    </location>
</feature>
<feature type="transmembrane region" description="Helical" evidence="6">
    <location>
        <begin position="184"/>
        <end position="203"/>
    </location>
</feature>
<keyword evidence="8" id="KW-1185">Reference proteome</keyword>
<dbReference type="STRING" id="653733.Selin_1029"/>
<keyword evidence="5 6" id="KW-0472">Membrane</keyword>
<dbReference type="GO" id="GO:0016020">
    <property type="term" value="C:membrane"/>
    <property type="evidence" value="ECO:0007669"/>
    <property type="project" value="UniProtKB-SubCell"/>
</dbReference>
<organism evidence="7 8">
    <name type="scientific">Desulfurispirillum indicum (strain ATCC BAA-1389 / DSM 22839 / S5)</name>
    <dbReference type="NCBI Taxonomy" id="653733"/>
    <lineage>
        <taxon>Bacteria</taxon>
        <taxon>Pseudomonadati</taxon>
        <taxon>Chrysiogenota</taxon>
        <taxon>Chrysiogenia</taxon>
        <taxon>Chrysiogenales</taxon>
        <taxon>Chrysiogenaceae</taxon>
        <taxon>Desulfurispirillum</taxon>
    </lineage>
</organism>
<dbReference type="eggNOG" id="COG0306">
    <property type="taxonomic scope" value="Bacteria"/>
</dbReference>
<keyword evidence="4 6" id="KW-1133">Transmembrane helix</keyword>
<protein>
    <recommendedName>
        <fullName evidence="6">Phosphate transporter</fullName>
    </recommendedName>
</protein>
<feature type="transmembrane region" description="Helical" evidence="6">
    <location>
        <begin position="209"/>
        <end position="228"/>
    </location>
</feature>
<dbReference type="Proteomes" id="UP000002572">
    <property type="component" value="Chromosome"/>
</dbReference>
<dbReference type="EMBL" id="CP002432">
    <property type="protein sequence ID" value="ADU65764.1"/>
    <property type="molecule type" value="Genomic_DNA"/>
</dbReference>
<evidence type="ECO:0000256" key="3">
    <source>
        <dbReference type="ARBA" id="ARBA00022692"/>
    </source>
</evidence>
<evidence type="ECO:0000256" key="1">
    <source>
        <dbReference type="ARBA" id="ARBA00004141"/>
    </source>
</evidence>
<accession>E6W3H1</accession>
<evidence type="ECO:0000313" key="8">
    <source>
        <dbReference type="Proteomes" id="UP000002572"/>
    </source>
</evidence>
<dbReference type="InterPro" id="IPR001204">
    <property type="entry name" value="Phos_transporter"/>
</dbReference>
<feature type="transmembrane region" description="Helical" evidence="6">
    <location>
        <begin position="116"/>
        <end position="136"/>
    </location>
</feature>
<dbReference type="GO" id="GO:0005315">
    <property type="term" value="F:phosphate transmembrane transporter activity"/>
    <property type="evidence" value="ECO:0007669"/>
    <property type="project" value="InterPro"/>
</dbReference>
<dbReference type="InParanoid" id="E6W3H1"/>
<evidence type="ECO:0000256" key="5">
    <source>
        <dbReference type="ARBA" id="ARBA00023136"/>
    </source>
</evidence>
<keyword evidence="6" id="KW-0592">Phosphate transport</keyword>
<dbReference type="PANTHER" id="PTHR11101:SF80">
    <property type="entry name" value="PHOSPHATE TRANSPORTER"/>
    <property type="match status" value="1"/>
</dbReference>
<reference evidence="7 8" key="1">
    <citation type="submission" date="2010-12" db="EMBL/GenBank/DDBJ databases">
        <title>Complete sequence of Desulfurispirillum indicum S5.</title>
        <authorList>
            <consortium name="US DOE Joint Genome Institute"/>
            <person name="Lucas S."/>
            <person name="Copeland A."/>
            <person name="Lapidus A."/>
            <person name="Cheng J.-F."/>
            <person name="Goodwin L."/>
            <person name="Pitluck S."/>
            <person name="Chertkov O."/>
            <person name="Held B."/>
            <person name="Detter J.C."/>
            <person name="Han C."/>
            <person name="Tapia R."/>
            <person name="Land M."/>
            <person name="Hauser L."/>
            <person name="Kyrpides N."/>
            <person name="Ivanova N."/>
            <person name="Mikhailova N."/>
            <person name="Haggblom M."/>
            <person name="Rauschenbach I."/>
            <person name="Bini E."/>
            <person name="Woyke T."/>
        </authorList>
    </citation>
    <scope>NUCLEOTIDE SEQUENCE [LARGE SCALE GENOMIC DNA]</scope>
    <source>
        <strain evidence="8">ATCC BAA-1389 / DSM 22839 / S5</strain>
    </source>
</reference>
<dbReference type="RefSeq" id="WP_013505646.1">
    <property type="nucleotide sequence ID" value="NC_014836.1"/>
</dbReference>
<keyword evidence="3 6" id="KW-0812">Transmembrane</keyword>
<evidence type="ECO:0000256" key="6">
    <source>
        <dbReference type="RuleBase" id="RU363058"/>
    </source>
</evidence>
<feature type="transmembrane region" description="Helical" evidence="6">
    <location>
        <begin position="304"/>
        <end position="326"/>
    </location>
</feature>
<name>E6W3H1_DESIS</name>
<dbReference type="Pfam" id="PF01384">
    <property type="entry name" value="PHO4"/>
    <property type="match status" value="1"/>
</dbReference>
<feature type="transmembrane region" description="Helical" evidence="6">
    <location>
        <begin position="142"/>
        <end position="164"/>
    </location>
</feature>
<comment type="similarity">
    <text evidence="6">Belongs to the inorganic phosphate transporter (PiT) (TC 2.A.20) family.</text>
</comment>
<evidence type="ECO:0000256" key="2">
    <source>
        <dbReference type="ARBA" id="ARBA00022448"/>
    </source>
</evidence>
<evidence type="ECO:0000313" key="7">
    <source>
        <dbReference type="EMBL" id="ADU65764.1"/>
    </source>
</evidence>
<dbReference type="PANTHER" id="PTHR11101">
    <property type="entry name" value="PHOSPHATE TRANSPORTER"/>
    <property type="match status" value="1"/>
</dbReference>
<dbReference type="GO" id="GO:0035435">
    <property type="term" value="P:phosphate ion transmembrane transport"/>
    <property type="evidence" value="ECO:0007669"/>
    <property type="project" value="TreeGrafter"/>
</dbReference>
<gene>
    <name evidence="7" type="ordered locus">Selin_1029</name>
</gene>
<sequence length="420" mass="44648">MIEHSLLIFTLVVIFGFYMAWNIGANDVANAMGTSVGSRAMTLKQAVMVAAVFEFMGAFLVGSSVTQTVKSGIVDINLFSGTPEVVVVGMLSALLAAAMWLQVATIFGWPVSTTHSIIGAVVGFGLVAGGMGVIQWERLTQVGMSWIVSPLSGALISMLIFSFIHRNILATETPVINAKRYTPYLVFILVFTLSLSMIYKGLANLKLPISIEFSILMAIAIGTIGVIISKTLMNKIPDTAYNRKGFGAKFTIVDRIYRSMMILTACYVAFAHGANDVANAIGPVAAVVTTLQTGQIQAHVPVPLWVLAMGGVGIVVGIATMGYRVIDTIGKRITEITPTSGFSATFGTATTVLVCSTMGLPISTTHTLVGSVIGVGLVKGVGSINLRMLWGIVISWIVTVPISAIICALLFKVLFFMLYM</sequence>
<dbReference type="HOGENOM" id="CLU_015355_3_3_0"/>
<comment type="subcellular location">
    <subcellularLocation>
        <location evidence="1 6">Membrane</location>
        <topology evidence="1 6">Multi-pass membrane protein</topology>
    </subcellularLocation>
</comment>
<feature type="transmembrane region" description="Helical" evidence="6">
    <location>
        <begin position="85"/>
        <end position="109"/>
    </location>
</feature>
<feature type="transmembrane region" description="Helical" evidence="6">
    <location>
        <begin position="389"/>
        <end position="419"/>
    </location>
</feature>
<dbReference type="FunCoup" id="E6W3H1">
    <property type="interactions" value="388"/>
</dbReference>
<dbReference type="KEGG" id="din:Selin_1029"/>